<keyword evidence="1" id="KW-0677">Repeat</keyword>
<evidence type="ECO:0000259" key="3">
    <source>
        <dbReference type="Pfam" id="PF24883"/>
    </source>
</evidence>
<evidence type="ECO:0000259" key="4">
    <source>
        <dbReference type="Pfam" id="PF25053"/>
    </source>
</evidence>
<proteinExistence type="predicted"/>
<evidence type="ECO:0000256" key="2">
    <source>
        <dbReference type="SAM" id="MobiDB-lite"/>
    </source>
</evidence>
<dbReference type="Pfam" id="PF24883">
    <property type="entry name" value="NPHP3_N"/>
    <property type="match status" value="1"/>
</dbReference>
<protein>
    <submittedName>
        <fullName evidence="5">Uncharacterized protein</fullName>
    </submittedName>
</protein>
<dbReference type="PANTHER" id="PTHR10039:SF5">
    <property type="entry name" value="NACHT DOMAIN-CONTAINING PROTEIN"/>
    <property type="match status" value="1"/>
</dbReference>
<dbReference type="RefSeq" id="XP_024726478.1">
    <property type="nucleotide sequence ID" value="XM_024872940.1"/>
</dbReference>
<accession>A0A2J6SFP6</accession>
<evidence type="ECO:0000313" key="5">
    <source>
        <dbReference type="EMBL" id="PMD49574.1"/>
    </source>
</evidence>
<feature type="domain" description="DUF7791" evidence="4">
    <location>
        <begin position="544"/>
        <end position="651"/>
    </location>
</feature>
<feature type="region of interest" description="Disordered" evidence="2">
    <location>
        <begin position="226"/>
        <end position="245"/>
    </location>
</feature>
<evidence type="ECO:0000256" key="1">
    <source>
        <dbReference type="ARBA" id="ARBA00022737"/>
    </source>
</evidence>
<evidence type="ECO:0000313" key="6">
    <source>
        <dbReference type="Proteomes" id="UP000235371"/>
    </source>
</evidence>
<dbReference type="InParanoid" id="A0A2J6SFP6"/>
<organism evidence="5 6">
    <name type="scientific">Hyaloscypha bicolor E</name>
    <dbReference type="NCBI Taxonomy" id="1095630"/>
    <lineage>
        <taxon>Eukaryota</taxon>
        <taxon>Fungi</taxon>
        <taxon>Dikarya</taxon>
        <taxon>Ascomycota</taxon>
        <taxon>Pezizomycotina</taxon>
        <taxon>Leotiomycetes</taxon>
        <taxon>Helotiales</taxon>
        <taxon>Hyaloscyphaceae</taxon>
        <taxon>Hyaloscypha</taxon>
        <taxon>Hyaloscypha bicolor</taxon>
    </lineage>
</organism>
<dbReference type="Gene3D" id="3.40.50.300">
    <property type="entry name" value="P-loop containing nucleotide triphosphate hydrolases"/>
    <property type="match status" value="1"/>
</dbReference>
<reference evidence="5 6" key="1">
    <citation type="submission" date="2016-04" db="EMBL/GenBank/DDBJ databases">
        <title>A degradative enzymes factory behind the ericoid mycorrhizal symbiosis.</title>
        <authorList>
            <consortium name="DOE Joint Genome Institute"/>
            <person name="Martino E."/>
            <person name="Morin E."/>
            <person name="Grelet G."/>
            <person name="Kuo A."/>
            <person name="Kohler A."/>
            <person name="Daghino S."/>
            <person name="Barry K."/>
            <person name="Choi C."/>
            <person name="Cichocki N."/>
            <person name="Clum A."/>
            <person name="Copeland A."/>
            <person name="Hainaut M."/>
            <person name="Haridas S."/>
            <person name="Labutti K."/>
            <person name="Lindquist E."/>
            <person name="Lipzen A."/>
            <person name="Khouja H.-R."/>
            <person name="Murat C."/>
            <person name="Ohm R."/>
            <person name="Olson A."/>
            <person name="Spatafora J."/>
            <person name="Veneault-Fourrey C."/>
            <person name="Henrissat B."/>
            <person name="Grigoriev I."/>
            <person name="Martin F."/>
            <person name="Perotto S."/>
        </authorList>
    </citation>
    <scope>NUCLEOTIDE SEQUENCE [LARGE SCALE GENOMIC DNA]</scope>
    <source>
        <strain evidence="5 6">E</strain>
    </source>
</reference>
<dbReference type="InterPro" id="IPR056884">
    <property type="entry name" value="NPHP3-like_N"/>
</dbReference>
<dbReference type="STRING" id="1095630.A0A2J6SFP6"/>
<dbReference type="PANTHER" id="PTHR10039">
    <property type="entry name" value="AMELOGENIN"/>
    <property type="match status" value="1"/>
</dbReference>
<sequence length="664" mass="75289">MDPITAIGFAANILSFIDYSAKVISASIDIYGSASGNTQDSRNSDVIATEMRRFAAKLQPPSLAQLSGEEKALCNLATECEALAKRILDLLEKLKPKNRKSKSSSLVSCFFASSCNMLTLHFSSKTQARLNALVTLAKDDSAKIRHLQDQLEHLGQGLSIESLTPNARNQLRLLLGLSERACDVIAQHRILESLAFEGMYGRYEDVDEAHFETLRWIYGDDLYTNEEDEDSADDEAGDIDEDEYEDEEKTSARELLLNWISSGAGIFHISGKLGSGKSTLMKYLSDHNCTGELLGQWAGSERQLVFARFFFWKPGSKMQKSLTGLIRSLLHDVLKACPHLIREVLPDYWDRVKSTPRQVQFKLPLSNKDIREAFSRLISDPKLYNNNCFCFFIDGLDEYEGTHQEDPKSLVDLLGSWTNLAPTTVKICVSSREYNVFMNAFSNEQRISLQNLTRSDMSRYVLDKFRHMDRKEDQTDLTKAIVENSQGIFLWVTLVVKRIREQMENGVDLNTLHSEIDCLPRELNDLFEYILNSLVDSDLKAAYQTFSMVLELKQHKKLLTLLSYSFLNDFTREPVLCPREDSQYPTLTQEERALRIESARKRLNGCCGGLLETRQDPAEDTSEGIVITHRSISEFLSSGIQRDRMQHHLTGFNSVDAISRLTLA</sequence>
<dbReference type="EMBL" id="KZ613920">
    <property type="protein sequence ID" value="PMD49574.1"/>
    <property type="molecule type" value="Genomic_DNA"/>
</dbReference>
<dbReference type="Pfam" id="PF25053">
    <property type="entry name" value="DUF7791"/>
    <property type="match status" value="1"/>
</dbReference>
<dbReference type="InterPro" id="IPR056693">
    <property type="entry name" value="DUF7791"/>
</dbReference>
<name>A0A2J6SFP6_9HELO</name>
<keyword evidence="6" id="KW-1185">Reference proteome</keyword>
<dbReference type="InterPro" id="IPR027417">
    <property type="entry name" value="P-loop_NTPase"/>
</dbReference>
<feature type="domain" description="Nephrocystin 3-like N-terminal" evidence="3">
    <location>
        <begin position="256"/>
        <end position="432"/>
    </location>
</feature>
<gene>
    <name evidence="5" type="ORF">K444DRAFT_476460</name>
</gene>
<feature type="non-terminal residue" evidence="5">
    <location>
        <position position="664"/>
    </location>
</feature>
<dbReference type="GeneID" id="36581020"/>
<dbReference type="AlphaFoldDB" id="A0A2J6SFP6"/>
<dbReference type="OrthoDB" id="443402at2759"/>
<dbReference type="SUPFAM" id="SSF52540">
    <property type="entry name" value="P-loop containing nucleoside triphosphate hydrolases"/>
    <property type="match status" value="1"/>
</dbReference>
<dbReference type="Proteomes" id="UP000235371">
    <property type="component" value="Unassembled WGS sequence"/>
</dbReference>